<feature type="compositionally biased region" description="Polar residues" evidence="1">
    <location>
        <begin position="34"/>
        <end position="48"/>
    </location>
</feature>
<gene>
    <name evidence="2" type="ORF">PECUL_23A026524</name>
</gene>
<dbReference type="PANTHER" id="PTHR11505">
    <property type="entry name" value="L1 TRANSPOSABLE ELEMENT-RELATED"/>
    <property type="match status" value="1"/>
</dbReference>
<feature type="region of interest" description="Disordered" evidence="1">
    <location>
        <begin position="54"/>
        <end position="74"/>
    </location>
</feature>
<organism evidence="2 3">
    <name type="scientific">Pelobates cultripes</name>
    <name type="common">Western spadefoot toad</name>
    <dbReference type="NCBI Taxonomy" id="61616"/>
    <lineage>
        <taxon>Eukaryota</taxon>
        <taxon>Metazoa</taxon>
        <taxon>Chordata</taxon>
        <taxon>Craniata</taxon>
        <taxon>Vertebrata</taxon>
        <taxon>Euteleostomi</taxon>
        <taxon>Amphibia</taxon>
        <taxon>Batrachia</taxon>
        <taxon>Anura</taxon>
        <taxon>Pelobatoidea</taxon>
        <taxon>Pelobatidae</taxon>
        <taxon>Pelobates</taxon>
    </lineage>
</organism>
<protein>
    <submittedName>
        <fullName evidence="2">Uncharacterized protein</fullName>
    </submittedName>
</protein>
<evidence type="ECO:0000313" key="3">
    <source>
        <dbReference type="Proteomes" id="UP001295444"/>
    </source>
</evidence>
<dbReference type="AlphaFoldDB" id="A0AAD1SWH4"/>
<name>A0AAD1SWH4_PELCU</name>
<accession>A0AAD1SWH4</accession>
<dbReference type="InterPro" id="IPR004244">
    <property type="entry name" value="Transposase_22"/>
</dbReference>
<proteinExistence type="predicted"/>
<evidence type="ECO:0000313" key="2">
    <source>
        <dbReference type="EMBL" id="CAH2313215.1"/>
    </source>
</evidence>
<feature type="region of interest" description="Disordered" evidence="1">
    <location>
        <begin position="30"/>
        <end position="49"/>
    </location>
</feature>
<evidence type="ECO:0000256" key="1">
    <source>
        <dbReference type="SAM" id="MobiDB-lite"/>
    </source>
</evidence>
<feature type="compositionally biased region" description="Polar residues" evidence="1">
    <location>
        <begin position="338"/>
        <end position="348"/>
    </location>
</feature>
<reference evidence="2" key="1">
    <citation type="submission" date="2022-03" db="EMBL/GenBank/DDBJ databases">
        <authorList>
            <person name="Alioto T."/>
            <person name="Alioto T."/>
            <person name="Gomez Garrido J."/>
        </authorList>
    </citation>
    <scope>NUCLEOTIDE SEQUENCE</scope>
</reference>
<dbReference type="EMBL" id="OW240919">
    <property type="protein sequence ID" value="CAH2313215.1"/>
    <property type="molecule type" value="Genomic_DNA"/>
</dbReference>
<keyword evidence="3" id="KW-1185">Reference proteome</keyword>
<feature type="region of interest" description="Disordered" evidence="1">
    <location>
        <begin position="338"/>
        <end position="360"/>
    </location>
</feature>
<dbReference type="Gene3D" id="3.30.70.1820">
    <property type="entry name" value="L1 transposable element, RRM domain"/>
    <property type="match status" value="1"/>
</dbReference>
<dbReference type="Proteomes" id="UP001295444">
    <property type="component" value="Chromosome 08"/>
</dbReference>
<sequence length="360" mass="39367">MGKKPKHRGAAKLTGARDIGALLLRPAKAAVTPAPNQNGDSASASSAEQLLDEMDDFPDTGGLHSVSSDEDNDLPSTKGDIKALLCNICSLFAADMAVLREEIHTVEGRMRKTEAESQGLAARCVQLEAHNTELQRAQALLATRPDAMEDRHRRRNVKIRGVPETVTQEGIQGYLGRLLASLLTPQQMKTALTDGSYRIPRAARAPADTPRDIILQFQTQTGQATFMAAVRGKASHFFETASLSFFQDLSRPTLLWRSLLKPLTTALRQASVPYRWAFPRSLLITHKGASTRVTDPSEIDSVLTALGLSPRQEQAKTDQRPKTQHTWDVANVRPFQPVTTGASSSTAYKAQRANRHLADT</sequence>